<accession>A0A1I2NVX4</accession>
<dbReference type="InterPro" id="IPR024264">
    <property type="entry name" value="DUF3786"/>
</dbReference>
<dbReference type="EMBL" id="FOOX01000002">
    <property type="protein sequence ID" value="SFG08085.1"/>
    <property type="molecule type" value="Genomic_DNA"/>
</dbReference>
<evidence type="ECO:0000313" key="3">
    <source>
        <dbReference type="Proteomes" id="UP000199337"/>
    </source>
</evidence>
<proteinExistence type="predicted"/>
<dbReference type="STRING" id="341036.SAMN05660649_00600"/>
<dbReference type="AlphaFoldDB" id="A0A1I2NVX4"/>
<name>A0A1I2NVX4_9FIRM</name>
<dbReference type="RefSeq" id="WP_092468589.1">
    <property type="nucleotide sequence ID" value="NZ_FOOX01000002.1"/>
</dbReference>
<evidence type="ECO:0000259" key="1">
    <source>
        <dbReference type="Pfam" id="PF12654"/>
    </source>
</evidence>
<evidence type="ECO:0000313" key="2">
    <source>
        <dbReference type="EMBL" id="SFG08085.1"/>
    </source>
</evidence>
<keyword evidence="3" id="KW-1185">Reference proteome</keyword>
<sequence length="225" mass="25462">MFPYMIDKENTGIYRLAFDYALKAFASKNPVEMARNSGSDFDSERSIISLQSLGQGIDVHFPDGHISFSDSTLSPVWYWRFIILHYLSRADNAPLFHRFISYRELESGETFYPAFLRESIKPLADLIIRETAERVKLACHKLGDCLDDRADVSAVFFLLPRFPVRVNIWSGDEEIEASANILFDLSANHYLHTEDIAAAGHIVSSFLIKQCELMAQANTGGICVQ</sequence>
<dbReference type="Pfam" id="PF12654">
    <property type="entry name" value="DUF3786"/>
    <property type="match status" value="1"/>
</dbReference>
<gene>
    <name evidence="2" type="ORF">SAMN05660649_00600</name>
</gene>
<dbReference type="Proteomes" id="UP000199337">
    <property type="component" value="Unassembled WGS sequence"/>
</dbReference>
<protein>
    <recommendedName>
        <fullName evidence="1">DUF3786 domain-containing protein</fullName>
    </recommendedName>
</protein>
<feature type="domain" description="DUF3786" evidence="1">
    <location>
        <begin position="30"/>
        <end position="203"/>
    </location>
</feature>
<reference evidence="3" key="1">
    <citation type="submission" date="2016-10" db="EMBL/GenBank/DDBJ databases">
        <authorList>
            <person name="Varghese N."/>
            <person name="Submissions S."/>
        </authorList>
    </citation>
    <scope>NUCLEOTIDE SEQUENCE [LARGE SCALE GENOMIC DNA]</scope>
    <source>
        <strain evidence="3">DSM 17038</strain>
    </source>
</reference>
<dbReference type="OrthoDB" id="1795652at2"/>
<organism evidence="2 3">
    <name type="scientific">Desulfotruncus arcticus DSM 17038</name>
    <dbReference type="NCBI Taxonomy" id="1121424"/>
    <lineage>
        <taxon>Bacteria</taxon>
        <taxon>Bacillati</taxon>
        <taxon>Bacillota</taxon>
        <taxon>Clostridia</taxon>
        <taxon>Eubacteriales</taxon>
        <taxon>Desulfallaceae</taxon>
        <taxon>Desulfotruncus</taxon>
    </lineage>
</organism>